<dbReference type="GO" id="GO:1990837">
    <property type="term" value="F:sequence-specific double-stranded DNA binding"/>
    <property type="evidence" value="ECO:0007669"/>
    <property type="project" value="TreeGrafter"/>
</dbReference>
<dbReference type="Pfam" id="PF00046">
    <property type="entry name" value="Homeodomain"/>
    <property type="match status" value="1"/>
</dbReference>
<dbReference type="InterPro" id="IPR009057">
    <property type="entry name" value="Homeodomain-like_sf"/>
</dbReference>
<dbReference type="InterPro" id="IPR001356">
    <property type="entry name" value="HD"/>
</dbReference>
<feature type="domain" description="Homeobox" evidence="15">
    <location>
        <begin position="116"/>
        <end position="176"/>
    </location>
</feature>
<evidence type="ECO:0000313" key="16">
    <source>
        <dbReference type="EMBL" id="KAG5682059.1"/>
    </source>
</evidence>
<dbReference type="Proteomes" id="UP001107558">
    <property type="component" value="Chromosome 1"/>
</dbReference>
<comment type="similarity">
    <text evidence="10">Belongs to the paired homeobox family. Unc-4 subfamily.</text>
</comment>
<dbReference type="Gene3D" id="1.10.10.60">
    <property type="entry name" value="Homeodomain-like"/>
    <property type="match status" value="1"/>
</dbReference>
<feature type="region of interest" description="Disordered" evidence="14">
    <location>
        <begin position="251"/>
        <end position="293"/>
    </location>
</feature>
<dbReference type="PANTHER" id="PTHR46799:SF1">
    <property type="entry name" value="HOMEOBOX PROTEIN UNC-4 HOMOLOG"/>
    <property type="match status" value="1"/>
</dbReference>
<evidence type="ECO:0000256" key="12">
    <source>
        <dbReference type="PROSITE-ProRule" id="PRU00108"/>
    </source>
</evidence>
<evidence type="ECO:0000313" key="17">
    <source>
        <dbReference type="Proteomes" id="UP001107558"/>
    </source>
</evidence>
<feature type="compositionally biased region" description="Basic and acidic residues" evidence="14">
    <location>
        <begin position="281"/>
        <end position="293"/>
    </location>
</feature>
<feature type="DNA-binding region" description="Homeobox" evidence="12">
    <location>
        <begin position="118"/>
        <end position="177"/>
    </location>
</feature>
<sequence length="326" mass="36399">MVLGHQGLNSNMSGPSGLQPALQLAAVAAAHLAPRSRVSWAPFLQFGMTNPMLFGAPFLTRPHFNGGHNQQIVSGNNNSQSSGLSPNRTSIQNQQSEDSNDERGSTADGDEENSSSKRRRSRTNFNSWQLEELERAFSASHYPDVFMREALAMRLDLKENRVAVWFQNKRAKVRKREQTKKGPGRPAHNAHPQTCSGEPIPPEEIRAKEKAKRRKKITKAIERQARKLRAKGIAVDIEALRNEYISQHRGQLINSSDSEDDDNEDPIDVVGGTDVTDEESQDCHSHQKGSDSVEHIISYNSNSNDTSKHSIRPNPFSIENILFRST</sequence>
<organism evidence="16 17">
    <name type="scientific">Polypedilum vanderplanki</name>
    <name type="common">Sleeping chironomid midge</name>
    <dbReference type="NCBI Taxonomy" id="319348"/>
    <lineage>
        <taxon>Eukaryota</taxon>
        <taxon>Metazoa</taxon>
        <taxon>Ecdysozoa</taxon>
        <taxon>Arthropoda</taxon>
        <taxon>Hexapoda</taxon>
        <taxon>Insecta</taxon>
        <taxon>Pterygota</taxon>
        <taxon>Neoptera</taxon>
        <taxon>Endopterygota</taxon>
        <taxon>Diptera</taxon>
        <taxon>Nematocera</taxon>
        <taxon>Chironomoidea</taxon>
        <taxon>Chironomidae</taxon>
        <taxon>Chironominae</taxon>
        <taxon>Polypedilum</taxon>
        <taxon>Polypedilum</taxon>
    </lineage>
</organism>
<evidence type="ECO:0000256" key="1">
    <source>
        <dbReference type="ARBA" id="ARBA00004123"/>
    </source>
</evidence>
<dbReference type="GO" id="GO:0000981">
    <property type="term" value="F:DNA-binding transcription factor activity, RNA polymerase II-specific"/>
    <property type="evidence" value="ECO:0007669"/>
    <property type="project" value="InterPro"/>
</dbReference>
<evidence type="ECO:0000256" key="13">
    <source>
        <dbReference type="RuleBase" id="RU000682"/>
    </source>
</evidence>
<reference evidence="16" key="1">
    <citation type="submission" date="2021-03" db="EMBL/GenBank/DDBJ databases">
        <title>Chromosome level genome of the anhydrobiotic midge Polypedilum vanderplanki.</title>
        <authorList>
            <person name="Yoshida Y."/>
            <person name="Kikawada T."/>
            <person name="Gusev O."/>
        </authorList>
    </citation>
    <scope>NUCLEOTIDE SEQUENCE</scope>
    <source>
        <strain evidence="16">NIAS01</strain>
        <tissue evidence="16">Whole body or cell culture</tissue>
    </source>
</reference>
<dbReference type="PROSITE" id="PS00027">
    <property type="entry name" value="HOMEOBOX_1"/>
    <property type="match status" value="1"/>
</dbReference>
<keyword evidence="2" id="KW-0217">Developmental protein</keyword>
<evidence type="ECO:0000256" key="9">
    <source>
        <dbReference type="ARBA" id="ARBA00023242"/>
    </source>
</evidence>
<dbReference type="CDD" id="cd00086">
    <property type="entry name" value="homeodomain"/>
    <property type="match status" value="1"/>
</dbReference>
<keyword evidence="7 12" id="KW-0371">Homeobox</keyword>
<evidence type="ECO:0000256" key="10">
    <source>
        <dbReference type="ARBA" id="ARBA00038351"/>
    </source>
</evidence>
<name>A0A9J6CK41_POLVA</name>
<evidence type="ECO:0000256" key="4">
    <source>
        <dbReference type="ARBA" id="ARBA00022902"/>
    </source>
</evidence>
<dbReference type="GO" id="GO:0007399">
    <property type="term" value="P:nervous system development"/>
    <property type="evidence" value="ECO:0007669"/>
    <property type="project" value="UniProtKB-KW"/>
</dbReference>
<dbReference type="PROSITE" id="PS50071">
    <property type="entry name" value="HOMEOBOX_2"/>
    <property type="match status" value="1"/>
</dbReference>
<feature type="compositionally biased region" description="Acidic residues" evidence="14">
    <location>
        <begin position="257"/>
        <end position="267"/>
    </location>
</feature>
<gene>
    <name evidence="16" type="ORF">PVAND_011444</name>
</gene>
<keyword evidence="4" id="KW-0524">Neurogenesis</keyword>
<feature type="region of interest" description="Disordered" evidence="14">
    <location>
        <begin position="173"/>
        <end position="215"/>
    </location>
</feature>
<dbReference type="EMBL" id="JADBJN010000001">
    <property type="protein sequence ID" value="KAG5682059.1"/>
    <property type="molecule type" value="Genomic_DNA"/>
</dbReference>
<evidence type="ECO:0000256" key="2">
    <source>
        <dbReference type="ARBA" id="ARBA00022473"/>
    </source>
</evidence>
<dbReference type="FunFam" id="1.10.10.60:FF:000057">
    <property type="entry name" value="Short stature homeobox 2"/>
    <property type="match status" value="1"/>
</dbReference>
<evidence type="ECO:0000256" key="3">
    <source>
        <dbReference type="ARBA" id="ARBA00022782"/>
    </source>
</evidence>
<keyword evidence="3" id="KW-0221">Differentiation</keyword>
<keyword evidence="9 12" id="KW-0539">Nucleus</keyword>
<dbReference type="InterPro" id="IPR017970">
    <property type="entry name" value="Homeobox_CS"/>
</dbReference>
<feature type="compositionally biased region" description="Low complexity" evidence="14">
    <location>
        <begin position="69"/>
        <end position="87"/>
    </location>
</feature>
<dbReference type="AlphaFoldDB" id="A0A9J6CK41"/>
<proteinExistence type="inferred from homology"/>
<feature type="compositionally biased region" description="Polar residues" evidence="14">
    <location>
        <begin position="88"/>
        <end position="97"/>
    </location>
</feature>
<evidence type="ECO:0000259" key="15">
    <source>
        <dbReference type="PROSITE" id="PS50071"/>
    </source>
</evidence>
<evidence type="ECO:0000256" key="6">
    <source>
        <dbReference type="ARBA" id="ARBA00023125"/>
    </source>
</evidence>
<dbReference type="SMART" id="SM00389">
    <property type="entry name" value="HOX"/>
    <property type="match status" value="1"/>
</dbReference>
<protein>
    <recommendedName>
        <fullName evidence="11">Homeobox protein unc-4</fullName>
    </recommendedName>
</protein>
<evidence type="ECO:0000256" key="11">
    <source>
        <dbReference type="ARBA" id="ARBA00069290"/>
    </source>
</evidence>
<dbReference type="GO" id="GO:0005634">
    <property type="term" value="C:nucleus"/>
    <property type="evidence" value="ECO:0007669"/>
    <property type="project" value="UniProtKB-SubCell"/>
</dbReference>
<accession>A0A9J6CK41</accession>
<comment type="subcellular location">
    <subcellularLocation>
        <location evidence="1 12 13">Nucleus</location>
    </subcellularLocation>
</comment>
<evidence type="ECO:0000256" key="14">
    <source>
        <dbReference type="SAM" id="MobiDB-lite"/>
    </source>
</evidence>
<feature type="region of interest" description="Disordered" evidence="14">
    <location>
        <begin position="65"/>
        <end position="124"/>
    </location>
</feature>
<keyword evidence="8" id="KW-0804">Transcription</keyword>
<keyword evidence="17" id="KW-1185">Reference proteome</keyword>
<evidence type="ECO:0000256" key="7">
    <source>
        <dbReference type="ARBA" id="ARBA00023155"/>
    </source>
</evidence>
<keyword evidence="5" id="KW-0805">Transcription regulation</keyword>
<dbReference type="PANTHER" id="PTHR46799">
    <property type="entry name" value="HOMEOBOX PROTEIN UNC-4 HOMOLOG"/>
    <property type="match status" value="1"/>
</dbReference>
<dbReference type="GO" id="GO:0030154">
    <property type="term" value="P:cell differentiation"/>
    <property type="evidence" value="ECO:0007669"/>
    <property type="project" value="UniProtKB-KW"/>
</dbReference>
<dbReference type="SUPFAM" id="SSF46689">
    <property type="entry name" value="Homeodomain-like"/>
    <property type="match status" value="1"/>
</dbReference>
<keyword evidence="6 12" id="KW-0238">DNA-binding</keyword>
<dbReference type="OrthoDB" id="6159439at2759"/>
<evidence type="ECO:0000256" key="8">
    <source>
        <dbReference type="ARBA" id="ARBA00023163"/>
    </source>
</evidence>
<evidence type="ECO:0000256" key="5">
    <source>
        <dbReference type="ARBA" id="ARBA00023015"/>
    </source>
</evidence>
<comment type="caution">
    <text evidence="16">The sequence shown here is derived from an EMBL/GenBank/DDBJ whole genome shotgun (WGS) entry which is preliminary data.</text>
</comment>